<organism evidence="2">
    <name type="scientific">Arundo donax</name>
    <name type="common">Giant reed</name>
    <name type="synonym">Donax arundinaceus</name>
    <dbReference type="NCBI Taxonomy" id="35708"/>
    <lineage>
        <taxon>Eukaryota</taxon>
        <taxon>Viridiplantae</taxon>
        <taxon>Streptophyta</taxon>
        <taxon>Embryophyta</taxon>
        <taxon>Tracheophyta</taxon>
        <taxon>Spermatophyta</taxon>
        <taxon>Magnoliopsida</taxon>
        <taxon>Liliopsida</taxon>
        <taxon>Poales</taxon>
        <taxon>Poaceae</taxon>
        <taxon>PACMAD clade</taxon>
        <taxon>Arundinoideae</taxon>
        <taxon>Arundineae</taxon>
        <taxon>Arundo</taxon>
    </lineage>
</organism>
<reference evidence="2" key="2">
    <citation type="journal article" date="2015" name="Data Brief">
        <title>Shoot transcriptome of the giant reed, Arundo donax.</title>
        <authorList>
            <person name="Barrero R.A."/>
            <person name="Guerrero F.D."/>
            <person name="Moolhuijzen P."/>
            <person name="Goolsby J.A."/>
            <person name="Tidwell J."/>
            <person name="Bellgard S.E."/>
            <person name="Bellgard M.I."/>
        </authorList>
    </citation>
    <scope>NUCLEOTIDE SEQUENCE</scope>
    <source>
        <tissue evidence="2">Shoot tissue taken approximately 20 cm above the soil surface</tissue>
    </source>
</reference>
<proteinExistence type="predicted"/>
<evidence type="ECO:0000313" key="2">
    <source>
        <dbReference type="EMBL" id="JAE32035.1"/>
    </source>
</evidence>
<sequence length="107" mass="12156">MRRMGFHRHVDEAVVEEETEDDGAGARVVHDGLRHDLPHDAVHGGAAGGVEPRRELRVRAADEQDDDRRRQEQRPRPHQRGEDDGHARSPPGSHLTHTIQEKKMVRS</sequence>
<dbReference type="AlphaFoldDB" id="A0A0A9H493"/>
<reference evidence="2" key="1">
    <citation type="submission" date="2014-09" db="EMBL/GenBank/DDBJ databases">
        <authorList>
            <person name="Magalhaes I.L.F."/>
            <person name="Oliveira U."/>
            <person name="Santos F.R."/>
            <person name="Vidigal T.H.D.A."/>
            <person name="Brescovit A.D."/>
            <person name="Santos A.J."/>
        </authorList>
    </citation>
    <scope>NUCLEOTIDE SEQUENCE</scope>
    <source>
        <tissue evidence="2">Shoot tissue taken approximately 20 cm above the soil surface</tissue>
    </source>
</reference>
<feature type="compositionally biased region" description="Acidic residues" evidence="1">
    <location>
        <begin position="13"/>
        <end position="23"/>
    </location>
</feature>
<dbReference type="EMBL" id="GBRH01165861">
    <property type="protein sequence ID" value="JAE32035.1"/>
    <property type="molecule type" value="Transcribed_RNA"/>
</dbReference>
<feature type="compositionally biased region" description="Basic and acidic residues" evidence="1">
    <location>
        <begin position="51"/>
        <end position="87"/>
    </location>
</feature>
<accession>A0A0A9H493</accession>
<evidence type="ECO:0000256" key="1">
    <source>
        <dbReference type="SAM" id="MobiDB-lite"/>
    </source>
</evidence>
<feature type="region of interest" description="Disordered" evidence="1">
    <location>
        <begin position="1"/>
        <end position="107"/>
    </location>
</feature>
<protein>
    <submittedName>
        <fullName evidence="2">Uncharacterized protein</fullName>
    </submittedName>
</protein>
<name>A0A0A9H493_ARUDO</name>
<feature type="compositionally biased region" description="Basic and acidic residues" evidence="1">
    <location>
        <begin position="28"/>
        <end position="42"/>
    </location>
</feature>